<evidence type="ECO:0000313" key="2">
    <source>
        <dbReference type="Proteomes" id="UP000187209"/>
    </source>
</evidence>
<organism evidence="1 2">
    <name type="scientific">Stentor coeruleus</name>
    <dbReference type="NCBI Taxonomy" id="5963"/>
    <lineage>
        <taxon>Eukaryota</taxon>
        <taxon>Sar</taxon>
        <taxon>Alveolata</taxon>
        <taxon>Ciliophora</taxon>
        <taxon>Postciliodesmatophora</taxon>
        <taxon>Heterotrichea</taxon>
        <taxon>Heterotrichida</taxon>
        <taxon>Stentoridae</taxon>
        <taxon>Stentor</taxon>
    </lineage>
</organism>
<dbReference type="PANTHER" id="PTHR22708">
    <property type="entry name" value="LEUCINE-RICH REPEAT-CONTAINING PROTEIN 56"/>
    <property type="match status" value="1"/>
</dbReference>
<dbReference type="AlphaFoldDB" id="A0A1R2CK83"/>
<dbReference type="InterPro" id="IPR040091">
    <property type="entry name" value="LRRC56"/>
</dbReference>
<evidence type="ECO:0000313" key="1">
    <source>
        <dbReference type="EMBL" id="OMJ89365.1"/>
    </source>
</evidence>
<dbReference type="SUPFAM" id="SSF52058">
    <property type="entry name" value="L domain-like"/>
    <property type="match status" value="1"/>
</dbReference>
<dbReference type="OrthoDB" id="676979at2759"/>
<dbReference type="EMBL" id="MPUH01000127">
    <property type="protein sequence ID" value="OMJ89365.1"/>
    <property type="molecule type" value="Genomic_DNA"/>
</dbReference>
<name>A0A1R2CK83_9CILI</name>
<proteinExistence type="predicted"/>
<keyword evidence="2" id="KW-1185">Reference proteome</keyword>
<dbReference type="Gene3D" id="3.80.10.10">
    <property type="entry name" value="Ribonuclease Inhibitor"/>
    <property type="match status" value="1"/>
</dbReference>
<comment type="caution">
    <text evidence="1">The sequence shown here is derived from an EMBL/GenBank/DDBJ whole genome shotgun (WGS) entry which is preliminary data.</text>
</comment>
<dbReference type="Proteomes" id="UP000187209">
    <property type="component" value="Unassembled WGS sequence"/>
</dbReference>
<reference evidence="1 2" key="1">
    <citation type="submission" date="2016-11" db="EMBL/GenBank/DDBJ databases">
        <title>The macronuclear genome of Stentor coeruleus: a giant cell with tiny introns.</title>
        <authorList>
            <person name="Slabodnick M."/>
            <person name="Ruby J.G."/>
            <person name="Reiff S.B."/>
            <person name="Swart E.C."/>
            <person name="Gosai S."/>
            <person name="Prabakaran S."/>
            <person name="Witkowska E."/>
            <person name="Larue G.E."/>
            <person name="Fisher S."/>
            <person name="Freeman R.M."/>
            <person name="Gunawardena J."/>
            <person name="Chu W."/>
            <person name="Stover N.A."/>
            <person name="Gregory B.D."/>
            <person name="Nowacki M."/>
            <person name="Derisi J."/>
            <person name="Roy S.W."/>
            <person name="Marshall W.F."/>
            <person name="Sood P."/>
        </authorList>
    </citation>
    <scope>NUCLEOTIDE SEQUENCE [LARGE SCALE GENOMIC DNA]</scope>
    <source>
        <strain evidence="1">WM001</strain>
    </source>
</reference>
<gene>
    <name evidence="1" type="ORF">SteCoe_8463</name>
</gene>
<dbReference type="InterPro" id="IPR032675">
    <property type="entry name" value="LRR_dom_sf"/>
</dbReference>
<protein>
    <recommendedName>
        <fullName evidence="3">U2A'/phosphoprotein 32 family A C-terminal domain-containing protein</fullName>
    </recommendedName>
</protein>
<accession>A0A1R2CK83</accession>
<dbReference type="PANTHER" id="PTHR22708:SF0">
    <property type="entry name" value="LEUCINE-RICH REPEAT-CONTAINING PROTEIN 56"/>
    <property type="match status" value="1"/>
</dbReference>
<sequence>MRPCTPRTVELKTEDFSELQDPSEILASVSGLTPSVLPNLLKLELKLNCEEVAIHKFGELCPNMKELKLNDSNIDSLRTLGTKWSNLEILWLVRTGLTEIDGISAFPKLKELYCAFNSIISLAALMFHENIQVLDIEGNKIADWAEVDYLQFCSALWSVNFEGNPISKESNYRQKVLQSLEQIVVLDDISKDTIIETPIQESEELELIRNSVRESAIIRNKSQMSTRPSTAKNIFQEEVSHLTEEVFSGNPLKAMRFRRKRLFQGGENDMMNLIREFKFDDSKGSAQPAKRPVIVRNKNIVIRSVGKEGFYDTR</sequence>
<evidence type="ECO:0008006" key="3">
    <source>
        <dbReference type="Google" id="ProtNLM"/>
    </source>
</evidence>